<dbReference type="SUPFAM" id="SSF53098">
    <property type="entry name" value="Ribonuclease H-like"/>
    <property type="match status" value="1"/>
</dbReference>
<name>A0A371EZG2_MUCPR</name>
<dbReference type="InterPro" id="IPR036397">
    <property type="entry name" value="RNaseH_sf"/>
</dbReference>
<dbReference type="OrthoDB" id="775972at2759"/>
<evidence type="ECO:0008006" key="3">
    <source>
        <dbReference type="Google" id="ProtNLM"/>
    </source>
</evidence>
<dbReference type="AlphaFoldDB" id="A0A371EZG2"/>
<dbReference type="GO" id="GO:0003676">
    <property type="term" value="F:nucleic acid binding"/>
    <property type="evidence" value="ECO:0007669"/>
    <property type="project" value="InterPro"/>
</dbReference>
<reference evidence="1" key="1">
    <citation type="submission" date="2018-05" db="EMBL/GenBank/DDBJ databases">
        <title>Draft genome of Mucuna pruriens seed.</title>
        <authorList>
            <person name="Nnadi N.E."/>
            <person name="Vos R."/>
            <person name="Hasami M.H."/>
            <person name="Devisetty U.K."/>
            <person name="Aguiy J.C."/>
        </authorList>
    </citation>
    <scope>NUCLEOTIDE SEQUENCE [LARGE SCALE GENOMIC DNA]</scope>
    <source>
        <strain evidence="1">JCA_2017</strain>
    </source>
</reference>
<organism evidence="1 2">
    <name type="scientific">Mucuna pruriens</name>
    <name type="common">Velvet bean</name>
    <name type="synonym">Dolichos pruriens</name>
    <dbReference type="NCBI Taxonomy" id="157652"/>
    <lineage>
        <taxon>Eukaryota</taxon>
        <taxon>Viridiplantae</taxon>
        <taxon>Streptophyta</taxon>
        <taxon>Embryophyta</taxon>
        <taxon>Tracheophyta</taxon>
        <taxon>Spermatophyta</taxon>
        <taxon>Magnoliopsida</taxon>
        <taxon>eudicotyledons</taxon>
        <taxon>Gunneridae</taxon>
        <taxon>Pentapetalae</taxon>
        <taxon>rosids</taxon>
        <taxon>fabids</taxon>
        <taxon>Fabales</taxon>
        <taxon>Fabaceae</taxon>
        <taxon>Papilionoideae</taxon>
        <taxon>50 kb inversion clade</taxon>
        <taxon>NPAAA clade</taxon>
        <taxon>indigoferoid/millettioid clade</taxon>
        <taxon>Phaseoleae</taxon>
        <taxon>Mucuna</taxon>
    </lineage>
</organism>
<dbReference type="PANTHER" id="PTHR42648:SF18">
    <property type="entry name" value="RETROTRANSPOSON, UNCLASSIFIED-LIKE PROTEIN"/>
    <property type="match status" value="1"/>
</dbReference>
<dbReference type="Gene3D" id="3.30.420.10">
    <property type="entry name" value="Ribonuclease H-like superfamily/Ribonuclease H"/>
    <property type="match status" value="1"/>
</dbReference>
<protein>
    <recommendedName>
        <fullName evidence="3">Integrase catalytic domain-containing protein</fullName>
    </recommendedName>
</protein>
<evidence type="ECO:0000313" key="1">
    <source>
        <dbReference type="EMBL" id="RDX71440.1"/>
    </source>
</evidence>
<accession>A0A371EZG2</accession>
<gene>
    <name evidence="1" type="ORF">CR513_49222</name>
</gene>
<comment type="caution">
    <text evidence="1">The sequence shown here is derived from an EMBL/GenBank/DDBJ whole genome shotgun (WGS) entry which is preliminary data.</text>
</comment>
<feature type="non-terminal residue" evidence="1">
    <location>
        <position position="1"/>
    </location>
</feature>
<dbReference type="Proteomes" id="UP000257109">
    <property type="component" value="Unassembled WGS sequence"/>
</dbReference>
<proteinExistence type="predicted"/>
<evidence type="ECO:0000313" key="2">
    <source>
        <dbReference type="Proteomes" id="UP000257109"/>
    </source>
</evidence>
<dbReference type="PANTHER" id="PTHR42648">
    <property type="entry name" value="TRANSPOSASE, PUTATIVE-RELATED"/>
    <property type="match status" value="1"/>
</dbReference>
<sequence length="85" mass="10049">MWQDIKEHHLYKVILQECAGFFFMKFKHEVVGVFMKFKKIVEIQSGSKVQFLRSNNGKDYTLAQFNPFCEEAGIEHQLTTPYTLE</sequence>
<dbReference type="EMBL" id="QJKJ01011335">
    <property type="protein sequence ID" value="RDX71440.1"/>
    <property type="molecule type" value="Genomic_DNA"/>
</dbReference>
<dbReference type="InterPro" id="IPR039537">
    <property type="entry name" value="Retrotran_Ty1/copia-like"/>
</dbReference>
<keyword evidence="2" id="KW-1185">Reference proteome</keyword>
<dbReference type="InterPro" id="IPR012337">
    <property type="entry name" value="RNaseH-like_sf"/>
</dbReference>